<accession>A0A8S1YGN6</accession>
<comment type="caution">
    <text evidence="2">The sequence shown here is derived from an EMBL/GenBank/DDBJ whole genome shotgun (WGS) entry which is preliminary data.</text>
</comment>
<dbReference type="OrthoDB" id="311936at2759"/>
<evidence type="ECO:0000256" key="1">
    <source>
        <dbReference type="SAM" id="Coils"/>
    </source>
</evidence>
<protein>
    <submittedName>
        <fullName evidence="2">Uncharacterized protein</fullName>
    </submittedName>
</protein>
<dbReference type="EMBL" id="CAJJDO010000160">
    <property type="protein sequence ID" value="CAD8210584.1"/>
    <property type="molecule type" value="Genomic_DNA"/>
</dbReference>
<keyword evidence="1" id="KW-0175">Coiled coil</keyword>
<dbReference type="Proteomes" id="UP000689195">
    <property type="component" value="Unassembled WGS sequence"/>
</dbReference>
<gene>
    <name evidence="2" type="ORF">PPENT_87.1.T1600010</name>
</gene>
<reference evidence="2" key="1">
    <citation type="submission" date="2021-01" db="EMBL/GenBank/DDBJ databases">
        <authorList>
            <consortium name="Genoscope - CEA"/>
            <person name="William W."/>
        </authorList>
    </citation>
    <scope>NUCLEOTIDE SEQUENCE</scope>
</reference>
<feature type="coiled-coil region" evidence="1">
    <location>
        <begin position="54"/>
        <end position="85"/>
    </location>
</feature>
<organism evidence="2 3">
    <name type="scientific">Paramecium pentaurelia</name>
    <dbReference type="NCBI Taxonomy" id="43138"/>
    <lineage>
        <taxon>Eukaryota</taxon>
        <taxon>Sar</taxon>
        <taxon>Alveolata</taxon>
        <taxon>Ciliophora</taxon>
        <taxon>Intramacronucleata</taxon>
        <taxon>Oligohymenophorea</taxon>
        <taxon>Peniculida</taxon>
        <taxon>Parameciidae</taxon>
        <taxon>Paramecium</taxon>
    </lineage>
</organism>
<sequence>MNDQFDYIEAYHAELEYHQIICLYPLIKEYYKVHYDLTCAIANIINQNSDMCIFKIYKETNKNIQQQQQNQQKQQQQQQQEINDKDDDTKWFLYPKGETKQEQPINKFNLLQSNMQNFKEQLFIQFSICDINLKNQYLYKCRKIIDFIETIQKDIMMNNFDTQYLEEDIQRFCENDLQQ</sequence>
<proteinExistence type="predicted"/>
<evidence type="ECO:0000313" key="3">
    <source>
        <dbReference type="Proteomes" id="UP000689195"/>
    </source>
</evidence>
<name>A0A8S1YGN6_9CILI</name>
<dbReference type="AlphaFoldDB" id="A0A8S1YGN6"/>
<keyword evidence="3" id="KW-1185">Reference proteome</keyword>
<evidence type="ECO:0000313" key="2">
    <source>
        <dbReference type="EMBL" id="CAD8210584.1"/>
    </source>
</evidence>